<dbReference type="InterPro" id="IPR050612">
    <property type="entry name" value="Prok_Mopterin_Oxidored"/>
</dbReference>
<dbReference type="InterPro" id="IPR006657">
    <property type="entry name" value="MoPterin_dinucl-bd_dom"/>
</dbReference>
<dbReference type="InterPro" id="IPR006963">
    <property type="entry name" value="Mopterin_OxRdtase_4Fe-4S_dom"/>
</dbReference>
<sequence length="694" mass="77638">MQDVYSICLMCTVRCPIKVMVDNDDVKLIEGNPHDPGIQGSICPKGAAGVCLLNDQERVKKPLIRTGPRGSGQWREASWEEALDYVAAKLREIKDKYGARGIAYTERSQLNSHISKTFMRALGSPNYFSHDSCCKGSLNTAFRSLTGYTDANVGVDIGKAKHIILFGRNYFESIELKAVKQLTNALENGTKLTYIDPRVTVTATKADKYLMIRPGTDLALSYALMNVIINEELYDKEYVRHWVLGFEELKQFVGKYTPQWAEQQTGIAAHEIISLARQASAVKPAVIFHYGYRSAHYTNEIYVRRALIMLNALMGSIEAPGGIFFKKGAGAVGKKPLNKLIGQVLPEINEVRCDGAGTAKLPTPDPAHGVVQMLPRAILEEDPYPVKGLIVWRHDPLLSIPDYENNKRAFDKLDFIVTIDIHFSETAWYSDVILPESIYLERGDSIQENAGLKPSLYLRKPAVTPRYDTKPGWEIMKGLADRLDIGQYFPYHSLDDLWHYQLQGTGLTLEDFAAKGFVSLCDEPIYWNREDGLKFKTPSGKIEFVSSLLEENGYPSFPEYESVQPPAEGYFRLMIGRNVAHTHVSTQNNPLLHELMPENLLWINTEKAGYLGIKNGQMVKVSSSRGQETIRAHVTDLIHPEAVFMVHGFGRKVKAQTRCYNKGASDTLLQENISDNIGGSPALQHVHVKVQAVG</sequence>
<accession>R4KEZ4</accession>
<dbReference type="PROSITE" id="PS51669">
    <property type="entry name" value="4FE4S_MOW_BIS_MGD"/>
    <property type="match status" value="1"/>
</dbReference>
<dbReference type="Gene3D" id="2.20.25.90">
    <property type="entry name" value="ADC-like domains"/>
    <property type="match status" value="1"/>
</dbReference>
<protein>
    <submittedName>
        <fullName evidence="11">Anaerobic dehydrogenase, typically selenocysteine-containing</fullName>
    </submittedName>
</protein>
<dbReference type="GO" id="GO:0046872">
    <property type="term" value="F:metal ion binding"/>
    <property type="evidence" value="ECO:0007669"/>
    <property type="project" value="UniProtKB-KW"/>
</dbReference>
<dbReference type="RefSeq" id="WP_006522395.1">
    <property type="nucleotide sequence ID" value="NC_021184.1"/>
</dbReference>
<dbReference type="InterPro" id="IPR009010">
    <property type="entry name" value="Asp_de-COase-like_dom_sf"/>
</dbReference>
<name>R4KEZ4_9FIRM</name>
<proteinExistence type="inferred from homology"/>
<dbReference type="InterPro" id="IPR006656">
    <property type="entry name" value="Mopterin_OxRdtase"/>
</dbReference>
<evidence type="ECO:0000256" key="4">
    <source>
        <dbReference type="ARBA" id="ARBA00022505"/>
    </source>
</evidence>
<dbReference type="Gene3D" id="2.40.40.20">
    <property type="match status" value="1"/>
</dbReference>
<organism evidence="11 12">
    <name type="scientific">Desulfoscipio gibsoniae DSM 7213</name>
    <dbReference type="NCBI Taxonomy" id="767817"/>
    <lineage>
        <taxon>Bacteria</taxon>
        <taxon>Bacillati</taxon>
        <taxon>Bacillota</taxon>
        <taxon>Clostridia</taxon>
        <taxon>Eubacteriales</taxon>
        <taxon>Desulfallaceae</taxon>
        <taxon>Desulfoscipio</taxon>
    </lineage>
</organism>
<evidence type="ECO:0000256" key="1">
    <source>
        <dbReference type="ARBA" id="ARBA00001942"/>
    </source>
</evidence>
<dbReference type="eggNOG" id="COG0243">
    <property type="taxonomic scope" value="Bacteria"/>
</dbReference>
<dbReference type="SUPFAM" id="SSF50692">
    <property type="entry name" value="ADC-like"/>
    <property type="match status" value="1"/>
</dbReference>
<dbReference type="KEGG" id="dgi:Desgi_1689"/>
<dbReference type="Pfam" id="PF00384">
    <property type="entry name" value="Molybdopterin"/>
    <property type="match status" value="1"/>
</dbReference>
<evidence type="ECO:0000259" key="10">
    <source>
        <dbReference type="PROSITE" id="PS51669"/>
    </source>
</evidence>
<dbReference type="InterPro" id="IPR006655">
    <property type="entry name" value="Mopterin_OxRdtase_prok_CS"/>
</dbReference>
<evidence type="ECO:0000256" key="6">
    <source>
        <dbReference type="ARBA" id="ARBA00022729"/>
    </source>
</evidence>
<keyword evidence="3" id="KW-0004">4Fe-4S</keyword>
<dbReference type="Gene3D" id="3.40.228.10">
    <property type="entry name" value="Dimethylsulfoxide Reductase, domain 2"/>
    <property type="match status" value="1"/>
</dbReference>
<evidence type="ECO:0000256" key="5">
    <source>
        <dbReference type="ARBA" id="ARBA00022723"/>
    </source>
</evidence>
<dbReference type="AlphaFoldDB" id="R4KEZ4"/>
<dbReference type="GO" id="GO:0016491">
    <property type="term" value="F:oxidoreductase activity"/>
    <property type="evidence" value="ECO:0007669"/>
    <property type="project" value="UniProtKB-KW"/>
</dbReference>
<evidence type="ECO:0000313" key="11">
    <source>
        <dbReference type="EMBL" id="AGL01159.1"/>
    </source>
</evidence>
<keyword evidence="12" id="KW-1185">Reference proteome</keyword>
<evidence type="ECO:0000256" key="7">
    <source>
        <dbReference type="ARBA" id="ARBA00023002"/>
    </source>
</evidence>
<dbReference type="PROSITE" id="PS00932">
    <property type="entry name" value="MOLYBDOPTERIN_PROK_3"/>
    <property type="match status" value="1"/>
</dbReference>
<evidence type="ECO:0000313" key="12">
    <source>
        <dbReference type="Proteomes" id="UP000013520"/>
    </source>
</evidence>
<dbReference type="STRING" id="767817.Desgi_1689"/>
<evidence type="ECO:0000256" key="2">
    <source>
        <dbReference type="ARBA" id="ARBA00010312"/>
    </source>
</evidence>
<evidence type="ECO:0000256" key="3">
    <source>
        <dbReference type="ARBA" id="ARBA00022485"/>
    </source>
</evidence>
<dbReference type="GO" id="GO:0051539">
    <property type="term" value="F:4 iron, 4 sulfur cluster binding"/>
    <property type="evidence" value="ECO:0007669"/>
    <property type="project" value="UniProtKB-KW"/>
</dbReference>
<dbReference type="HOGENOM" id="CLU_000422_13_3_9"/>
<dbReference type="OrthoDB" id="9810782at2"/>
<dbReference type="Pfam" id="PF04879">
    <property type="entry name" value="Molybdop_Fe4S4"/>
    <property type="match status" value="1"/>
</dbReference>
<dbReference type="CDD" id="cd02778">
    <property type="entry name" value="MopB_CT_Thiosulfate-R-like"/>
    <property type="match status" value="1"/>
</dbReference>
<dbReference type="EMBL" id="CP003273">
    <property type="protein sequence ID" value="AGL01159.1"/>
    <property type="molecule type" value="Genomic_DNA"/>
</dbReference>
<dbReference type="PANTHER" id="PTHR43742">
    <property type="entry name" value="TRIMETHYLAMINE-N-OXIDE REDUCTASE"/>
    <property type="match status" value="1"/>
</dbReference>
<keyword evidence="9" id="KW-0411">Iron-sulfur</keyword>
<keyword evidence="7" id="KW-0560">Oxidoreductase</keyword>
<comment type="cofactor">
    <cofactor evidence="1">
        <name>Mo-bis(molybdopterin guanine dinucleotide)</name>
        <dbReference type="ChEBI" id="CHEBI:60539"/>
    </cofactor>
</comment>
<keyword evidence="4" id="KW-0500">Molybdenum</keyword>
<feature type="domain" description="4Fe-4S Mo/W bis-MGD-type" evidence="10">
    <location>
        <begin position="1"/>
        <end position="57"/>
    </location>
</feature>
<dbReference type="CDD" id="cd02755">
    <property type="entry name" value="MopB_Thiosulfate-R-like"/>
    <property type="match status" value="1"/>
</dbReference>
<dbReference type="PANTHER" id="PTHR43742:SF9">
    <property type="entry name" value="TETRATHIONATE REDUCTASE SUBUNIT A"/>
    <property type="match status" value="1"/>
</dbReference>
<evidence type="ECO:0000256" key="8">
    <source>
        <dbReference type="ARBA" id="ARBA00023004"/>
    </source>
</evidence>
<evidence type="ECO:0000256" key="9">
    <source>
        <dbReference type="ARBA" id="ARBA00023014"/>
    </source>
</evidence>
<comment type="similarity">
    <text evidence="2">Belongs to the prokaryotic molybdopterin-containing oxidoreductase family.</text>
</comment>
<reference evidence="11 12" key="1">
    <citation type="submission" date="2012-01" db="EMBL/GenBank/DDBJ databases">
        <title>Complete sequence of Desulfotomaculum gibsoniae DSM 7213.</title>
        <authorList>
            <consortium name="US DOE Joint Genome Institute"/>
            <person name="Lucas S."/>
            <person name="Han J."/>
            <person name="Lapidus A."/>
            <person name="Cheng J.-F."/>
            <person name="Goodwin L."/>
            <person name="Pitluck S."/>
            <person name="Peters L."/>
            <person name="Ovchinnikova G."/>
            <person name="Teshima H."/>
            <person name="Detter J.C."/>
            <person name="Han C."/>
            <person name="Tapia R."/>
            <person name="Land M."/>
            <person name="Hauser L."/>
            <person name="Kyrpides N."/>
            <person name="Ivanova N."/>
            <person name="Pagani I."/>
            <person name="Parshina S."/>
            <person name="Plugge C."/>
            <person name="Muyzer G."/>
            <person name="Kuever J."/>
            <person name="Ivanova A."/>
            <person name="Nazina T."/>
            <person name="Klenk H.-P."/>
            <person name="Brambilla E."/>
            <person name="Spring S."/>
            <person name="Stams A.F."/>
            <person name="Woyke T."/>
        </authorList>
    </citation>
    <scope>NUCLEOTIDE SEQUENCE [LARGE SCALE GENOMIC DNA]</scope>
    <source>
        <strain evidence="11 12">DSM 7213</strain>
    </source>
</reference>
<dbReference type="Gene3D" id="3.40.50.740">
    <property type="match status" value="1"/>
</dbReference>
<gene>
    <name evidence="11" type="ORF">Desgi_1689</name>
</gene>
<keyword evidence="8" id="KW-0408">Iron</keyword>
<dbReference type="Proteomes" id="UP000013520">
    <property type="component" value="Chromosome"/>
</dbReference>
<dbReference type="GO" id="GO:0043546">
    <property type="term" value="F:molybdopterin cofactor binding"/>
    <property type="evidence" value="ECO:0007669"/>
    <property type="project" value="InterPro"/>
</dbReference>
<dbReference type="SMART" id="SM00926">
    <property type="entry name" value="Molybdop_Fe4S4"/>
    <property type="match status" value="1"/>
</dbReference>
<dbReference type="SUPFAM" id="SSF53706">
    <property type="entry name" value="Formate dehydrogenase/DMSO reductase, domains 1-3"/>
    <property type="match status" value="1"/>
</dbReference>
<keyword evidence="5" id="KW-0479">Metal-binding</keyword>
<keyword evidence="6" id="KW-0732">Signal</keyword>
<dbReference type="Pfam" id="PF01568">
    <property type="entry name" value="Molydop_binding"/>
    <property type="match status" value="1"/>
</dbReference>